<comment type="caution">
    <text evidence="3">The sequence shown here is derived from an EMBL/GenBank/DDBJ whole genome shotgun (WGS) entry which is preliminary data.</text>
</comment>
<dbReference type="Pfam" id="PF08327">
    <property type="entry name" value="AHSA1"/>
    <property type="match status" value="1"/>
</dbReference>
<reference evidence="4" key="1">
    <citation type="journal article" date="2019" name="Int. J. Syst. Evol. Microbiol.">
        <title>The Global Catalogue of Microorganisms (GCM) 10K type strain sequencing project: providing services to taxonomists for standard genome sequencing and annotation.</title>
        <authorList>
            <consortium name="The Broad Institute Genomics Platform"/>
            <consortium name="The Broad Institute Genome Sequencing Center for Infectious Disease"/>
            <person name="Wu L."/>
            <person name="Ma J."/>
        </authorList>
    </citation>
    <scope>NUCLEOTIDE SEQUENCE [LARGE SCALE GENOMIC DNA]</scope>
    <source>
        <strain evidence="4">CCUG 52468</strain>
    </source>
</reference>
<dbReference type="InterPro" id="IPR023393">
    <property type="entry name" value="START-like_dom_sf"/>
</dbReference>
<keyword evidence="4" id="KW-1185">Reference proteome</keyword>
<evidence type="ECO:0000259" key="2">
    <source>
        <dbReference type="Pfam" id="PF08327"/>
    </source>
</evidence>
<dbReference type="EMBL" id="JBHTKY010000001">
    <property type="protein sequence ID" value="MFD1164286.1"/>
    <property type="molecule type" value="Genomic_DNA"/>
</dbReference>
<dbReference type="InterPro" id="IPR013538">
    <property type="entry name" value="ASHA1/2-like_C"/>
</dbReference>
<dbReference type="RefSeq" id="WP_380894498.1">
    <property type="nucleotide sequence ID" value="NZ_JBHTKY010000001.1"/>
</dbReference>
<organism evidence="3 4">
    <name type="scientific">Sphingobacterium daejeonense</name>
    <dbReference type="NCBI Taxonomy" id="371142"/>
    <lineage>
        <taxon>Bacteria</taxon>
        <taxon>Pseudomonadati</taxon>
        <taxon>Bacteroidota</taxon>
        <taxon>Sphingobacteriia</taxon>
        <taxon>Sphingobacteriales</taxon>
        <taxon>Sphingobacteriaceae</taxon>
        <taxon>Sphingobacterium</taxon>
    </lineage>
</organism>
<dbReference type="SUPFAM" id="SSF55961">
    <property type="entry name" value="Bet v1-like"/>
    <property type="match status" value="1"/>
</dbReference>
<comment type="similarity">
    <text evidence="1">Belongs to the AHA1 family.</text>
</comment>
<name>A0ABW3RGV2_9SPHI</name>
<dbReference type="Gene3D" id="3.30.530.20">
    <property type="match status" value="1"/>
</dbReference>
<sequence>MKNKIIVSVIVNSTLEKVWDAWTLEENVKIWNVPFPDWHCPFVENNVVTGGKFHFRMENLNGTEGFDYKGEYTQVIPYSKIITLQEDQRISTITFEESQGKVFLTEEFEPEEKTDLNLQREFCQSVLERFKSFVEKSN</sequence>
<protein>
    <submittedName>
        <fullName evidence="3">SRPBCC domain-containing protein</fullName>
    </submittedName>
</protein>
<evidence type="ECO:0000313" key="4">
    <source>
        <dbReference type="Proteomes" id="UP001597205"/>
    </source>
</evidence>
<dbReference type="Proteomes" id="UP001597205">
    <property type="component" value="Unassembled WGS sequence"/>
</dbReference>
<accession>A0ABW3RGV2</accession>
<proteinExistence type="inferred from homology"/>
<gene>
    <name evidence="3" type="ORF">ACFQ2C_01565</name>
</gene>
<evidence type="ECO:0000256" key="1">
    <source>
        <dbReference type="ARBA" id="ARBA00006817"/>
    </source>
</evidence>
<evidence type="ECO:0000313" key="3">
    <source>
        <dbReference type="EMBL" id="MFD1164286.1"/>
    </source>
</evidence>
<feature type="domain" description="Activator of Hsp90 ATPase homologue 1/2-like C-terminal" evidence="2">
    <location>
        <begin position="14"/>
        <end position="135"/>
    </location>
</feature>